<proteinExistence type="predicted"/>
<feature type="chain" id="PRO_5009514975" description="DUF5050 domain-containing protein" evidence="2">
    <location>
        <begin position="30"/>
        <end position="318"/>
    </location>
</feature>
<feature type="signal peptide" evidence="2">
    <location>
        <begin position="1"/>
        <end position="29"/>
    </location>
</feature>
<feature type="region of interest" description="Disordered" evidence="1">
    <location>
        <begin position="257"/>
        <end position="318"/>
    </location>
</feature>
<dbReference type="InterPro" id="IPR011042">
    <property type="entry name" value="6-blade_b-propeller_TolB-like"/>
</dbReference>
<accession>A0A1F4VDK7</accession>
<dbReference type="EMBL" id="MEVI01000005">
    <property type="protein sequence ID" value="OGC54763.1"/>
    <property type="molecule type" value="Genomic_DNA"/>
</dbReference>
<dbReference type="PANTHER" id="PTHR36842">
    <property type="entry name" value="PROTEIN TOLB HOMOLOG"/>
    <property type="match status" value="1"/>
</dbReference>
<dbReference type="Gene3D" id="2.120.10.30">
    <property type="entry name" value="TolB, C-terminal domain"/>
    <property type="match status" value="1"/>
</dbReference>
<dbReference type="Proteomes" id="UP000176504">
    <property type="component" value="Unassembled WGS sequence"/>
</dbReference>
<evidence type="ECO:0000256" key="1">
    <source>
        <dbReference type="SAM" id="MobiDB-lite"/>
    </source>
</evidence>
<dbReference type="SUPFAM" id="SSF69304">
    <property type="entry name" value="Tricorn protease N-terminal domain"/>
    <property type="match status" value="1"/>
</dbReference>
<protein>
    <recommendedName>
        <fullName evidence="5">DUF5050 domain-containing protein</fullName>
    </recommendedName>
</protein>
<reference evidence="3 4" key="1">
    <citation type="journal article" date="2016" name="Nat. Commun.">
        <title>Thousands of microbial genomes shed light on interconnected biogeochemical processes in an aquifer system.</title>
        <authorList>
            <person name="Anantharaman K."/>
            <person name="Brown C.T."/>
            <person name="Hug L.A."/>
            <person name="Sharon I."/>
            <person name="Castelle C.J."/>
            <person name="Probst A.J."/>
            <person name="Thomas B.C."/>
            <person name="Singh A."/>
            <person name="Wilkins M.J."/>
            <person name="Karaoz U."/>
            <person name="Brodie E.L."/>
            <person name="Williams K.H."/>
            <person name="Hubbard S.S."/>
            <person name="Banfield J.F."/>
        </authorList>
    </citation>
    <scope>NUCLEOTIDE SEQUENCE [LARGE SCALE GENOMIC DNA]</scope>
</reference>
<evidence type="ECO:0000313" key="3">
    <source>
        <dbReference type="EMBL" id="OGC54763.1"/>
    </source>
</evidence>
<evidence type="ECO:0000313" key="4">
    <source>
        <dbReference type="Proteomes" id="UP000176504"/>
    </source>
</evidence>
<evidence type="ECO:0000256" key="2">
    <source>
        <dbReference type="SAM" id="SignalP"/>
    </source>
</evidence>
<dbReference type="AlphaFoldDB" id="A0A1F4VDK7"/>
<name>A0A1F4VDK7_UNCKA</name>
<gene>
    <name evidence="3" type="ORF">A3A78_05105</name>
</gene>
<feature type="compositionally biased region" description="Low complexity" evidence="1">
    <location>
        <begin position="305"/>
        <end position="318"/>
    </location>
</feature>
<organism evidence="3 4">
    <name type="scientific">candidate division WWE3 bacterium RIFCSPLOWO2_01_FULL_41_18</name>
    <dbReference type="NCBI Taxonomy" id="1802625"/>
    <lineage>
        <taxon>Bacteria</taxon>
        <taxon>Katanobacteria</taxon>
    </lineage>
</organism>
<dbReference type="PANTHER" id="PTHR36842:SF1">
    <property type="entry name" value="PROTEIN TOLB"/>
    <property type="match status" value="1"/>
</dbReference>
<keyword evidence="2" id="KW-0732">Signal</keyword>
<comment type="caution">
    <text evidence="3">The sequence shown here is derived from an EMBL/GenBank/DDBJ whole genome shotgun (WGS) entry which is preliminary data.</text>
</comment>
<sequence>MKKMKFFKSWGAPLIISILAFGLIRPSFAQAVAGSGPEEIISFLASNNVPAGSETILENQQVYYEYKGNKNFITEGRNNSRMAFSKGEFITYVKDINGPGQIFLYNIPSQTTVQVTNFSSNQKPKVSKEGVVVWEKWIDDTWQIFVFDGTSISQITTGDPAINPEIEGNNIVFARKDKLTGEWRAEWYSLITGELRSIGRGLSAKFPRFENGSLVLGINTEASESDIPLSDGSESTESAIPTLPPEIEELIRDIEISTPSASPVETSEAPETVTEEEIRNELEEVPVLTEPEGAGAGTTETPVISESSVDESSSPTTP</sequence>
<evidence type="ECO:0008006" key="5">
    <source>
        <dbReference type="Google" id="ProtNLM"/>
    </source>
</evidence>